<dbReference type="PANTHER" id="PTHR11985:SF31">
    <property type="entry name" value="GLYCEROL-3-PHOSPHATE DEHYDROGENASE 2"/>
    <property type="match status" value="1"/>
</dbReference>
<evidence type="ECO:0000256" key="3">
    <source>
        <dbReference type="ARBA" id="ARBA00022630"/>
    </source>
</evidence>
<dbReference type="InterPro" id="IPR006076">
    <property type="entry name" value="FAD-dep_OxRdtase"/>
</dbReference>
<dbReference type="PRINTS" id="PR01001">
    <property type="entry name" value="FADG3PDH"/>
</dbReference>
<feature type="domain" description="FAD dependent oxidoreductase" evidence="7">
    <location>
        <begin position="53"/>
        <end position="406"/>
    </location>
</feature>
<dbReference type="PROSITE" id="PS00978">
    <property type="entry name" value="FAD_G3PDH_2"/>
    <property type="match status" value="1"/>
</dbReference>
<evidence type="ECO:0000256" key="5">
    <source>
        <dbReference type="ARBA" id="ARBA00023002"/>
    </source>
</evidence>
<dbReference type="InterPro" id="IPR036188">
    <property type="entry name" value="FAD/NAD-bd_sf"/>
</dbReference>
<evidence type="ECO:0000259" key="7">
    <source>
        <dbReference type="Pfam" id="PF01266"/>
    </source>
</evidence>
<name>A0ABN3I9S4_9ACTN</name>
<evidence type="ECO:0000259" key="8">
    <source>
        <dbReference type="Pfam" id="PF16901"/>
    </source>
</evidence>
<evidence type="ECO:0000256" key="6">
    <source>
        <dbReference type="SAM" id="MobiDB-lite"/>
    </source>
</evidence>
<evidence type="ECO:0000313" key="10">
    <source>
        <dbReference type="Proteomes" id="UP001499986"/>
    </source>
</evidence>
<comment type="similarity">
    <text evidence="2">Belongs to the FAD-dependent glycerol-3-phosphate dehydrogenase family.</text>
</comment>
<dbReference type="Pfam" id="PF16901">
    <property type="entry name" value="DAO_C"/>
    <property type="match status" value="1"/>
</dbReference>
<evidence type="ECO:0000256" key="1">
    <source>
        <dbReference type="ARBA" id="ARBA00001974"/>
    </source>
</evidence>
<feature type="region of interest" description="Disordered" evidence="6">
    <location>
        <begin position="1"/>
        <end position="27"/>
    </location>
</feature>
<keyword evidence="10" id="KW-1185">Reference proteome</keyword>
<comment type="caution">
    <text evidence="9">The sequence shown here is derived from an EMBL/GenBank/DDBJ whole genome shotgun (WGS) entry which is preliminary data.</text>
</comment>
<keyword evidence="3" id="KW-0285">Flavoprotein</keyword>
<dbReference type="InterPro" id="IPR031656">
    <property type="entry name" value="DAO_C"/>
</dbReference>
<dbReference type="SUPFAM" id="SSF51905">
    <property type="entry name" value="FAD/NAD(P)-binding domain"/>
    <property type="match status" value="1"/>
</dbReference>
<dbReference type="Pfam" id="PF01266">
    <property type="entry name" value="DAO"/>
    <property type="match status" value="1"/>
</dbReference>
<feature type="compositionally biased region" description="Basic and acidic residues" evidence="6">
    <location>
        <begin position="12"/>
        <end position="27"/>
    </location>
</feature>
<dbReference type="Gene3D" id="3.50.50.60">
    <property type="entry name" value="FAD/NAD(P)-binding domain"/>
    <property type="match status" value="1"/>
</dbReference>
<dbReference type="InterPro" id="IPR038299">
    <property type="entry name" value="DAO_C_sf"/>
</dbReference>
<proteinExistence type="inferred from homology"/>
<dbReference type="PANTHER" id="PTHR11985">
    <property type="entry name" value="GLYCEROL-3-PHOSPHATE DEHYDROGENASE"/>
    <property type="match status" value="1"/>
</dbReference>
<comment type="cofactor">
    <cofactor evidence="1">
        <name>FAD</name>
        <dbReference type="ChEBI" id="CHEBI:57692"/>
    </cofactor>
</comment>
<evidence type="ECO:0000313" key="9">
    <source>
        <dbReference type="EMBL" id="GAA2397540.1"/>
    </source>
</evidence>
<accession>A0ABN3I9S4</accession>
<evidence type="ECO:0000256" key="2">
    <source>
        <dbReference type="ARBA" id="ARBA00007330"/>
    </source>
</evidence>
<keyword evidence="5" id="KW-0560">Oxidoreductase</keyword>
<reference evidence="10" key="1">
    <citation type="journal article" date="2019" name="Int. J. Syst. Evol. Microbiol.">
        <title>The Global Catalogue of Microorganisms (GCM) 10K type strain sequencing project: providing services to taxonomists for standard genome sequencing and annotation.</title>
        <authorList>
            <consortium name="The Broad Institute Genomics Platform"/>
            <consortium name="The Broad Institute Genome Sequencing Center for Infectious Disease"/>
            <person name="Wu L."/>
            <person name="Ma J."/>
        </authorList>
    </citation>
    <scope>NUCLEOTIDE SEQUENCE [LARGE SCALE GENOMIC DNA]</scope>
    <source>
        <strain evidence="10">JCM 4358</strain>
    </source>
</reference>
<gene>
    <name evidence="9" type="ORF">GCM10010255_32080</name>
</gene>
<dbReference type="InterPro" id="IPR000447">
    <property type="entry name" value="G3P_DH_FAD-dep"/>
</dbReference>
<keyword evidence="4" id="KW-0274">FAD</keyword>
<dbReference type="EMBL" id="BAAASE010000004">
    <property type="protein sequence ID" value="GAA2397540.1"/>
    <property type="molecule type" value="Genomic_DNA"/>
</dbReference>
<sequence length="597" mass="65011">MGDTDGVSPDGCGRRDRGGTSRRDEREAAVRTAILGPAQRVESLASIAERELDVLVVGAGVVGAGTALDAATRGLSTGLVEARDWASGTSSRSSKLIHGGLRYLEMLDFALVREALKERGLLLERLAPHLVKPVPFLYPLQHKGWERLYAGSGVAMYDAMSMARGHGRGLPMHRHLTRSHALRVAPCLKKDALVGALQYYDAQMDDARYVATLVRTAVAYGAKAANRARVTGFLREGERVVGAKVQDVEGGGEYEIRAKQVVNATGVWTDDTQAMVGERGQFHVRASKGIHLVVPRDRIHSTTGLILRTEKSVLFVIPWGRHWIVGTTDTEWDLDKAHPAASSADIDYLLEHVNSVLAVPLTRDDVEGVYAGLRPLLAGESDATSKLSREHTVAHPVPGLVVVAGGKYTTYRVMAKDAVDAAVHGLDMRVAECVTEDVPLLGAEGYRALWNARARIAARTGLHVVRVEHLLNRYGTLAEEVLALIAENPSLGEPLAAADDYLRAEIVYAASHEGARHLDDVLTRRTRISIETFDRGTRSARDAAGLMAPVLGWDKDQIEREVRHYEKRVEAERESQRQPDDLTADAARLGAPDIVPL</sequence>
<protein>
    <submittedName>
        <fullName evidence="9">Glycerol-3-phosphate dehydrogenase/oxidase</fullName>
    </submittedName>
</protein>
<dbReference type="Gene3D" id="1.10.8.870">
    <property type="entry name" value="Alpha-glycerophosphate oxidase, cap domain"/>
    <property type="match status" value="1"/>
</dbReference>
<feature type="region of interest" description="Disordered" evidence="6">
    <location>
        <begin position="569"/>
        <end position="597"/>
    </location>
</feature>
<evidence type="ECO:0000256" key="4">
    <source>
        <dbReference type="ARBA" id="ARBA00022827"/>
    </source>
</evidence>
<organism evidence="9 10">
    <name type="scientific">Streptomyces coeruleofuscus</name>
    <dbReference type="NCBI Taxonomy" id="66879"/>
    <lineage>
        <taxon>Bacteria</taxon>
        <taxon>Bacillati</taxon>
        <taxon>Actinomycetota</taxon>
        <taxon>Actinomycetes</taxon>
        <taxon>Kitasatosporales</taxon>
        <taxon>Streptomycetaceae</taxon>
        <taxon>Streptomyces</taxon>
    </lineage>
</organism>
<feature type="domain" description="Alpha-glycerophosphate oxidase C-terminal" evidence="8">
    <location>
        <begin position="433"/>
        <end position="557"/>
    </location>
</feature>
<feature type="compositionally biased region" description="Basic and acidic residues" evidence="6">
    <location>
        <begin position="569"/>
        <end position="580"/>
    </location>
</feature>
<dbReference type="Proteomes" id="UP001499986">
    <property type="component" value="Unassembled WGS sequence"/>
</dbReference>
<dbReference type="Gene3D" id="3.30.9.10">
    <property type="entry name" value="D-Amino Acid Oxidase, subunit A, domain 2"/>
    <property type="match status" value="1"/>
</dbReference>